<reference evidence="2 3" key="1">
    <citation type="submission" date="2021-06" db="EMBL/GenBank/DDBJ databases">
        <title>Halomicroarcula sp. a new haloarchaeum isolated from saline soil.</title>
        <authorList>
            <person name="Duran-Viseras A."/>
            <person name="Sanchez-Porro C."/>
            <person name="Ventosa A."/>
        </authorList>
    </citation>
    <scope>NUCLEOTIDE SEQUENCE [LARGE SCALE GENOMIC DNA]</scope>
    <source>
        <strain evidence="2 3">F27</strain>
    </source>
</reference>
<dbReference type="RefSeq" id="WP_220582362.1">
    <property type="nucleotide sequence ID" value="NZ_RKLT01000027.1"/>
</dbReference>
<name>A0AAW4PJF2_9EURY</name>
<dbReference type="AlphaFoldDB" id="A0AAW4PJF2"/>
<dbReference type="InterPro" id="IPR036390">
    <property type="entry name" value="WH_DNA-bd_sf"/>
</dbReference>
<dbReference type="SUPFAM" id="SSF46785">
    <property type="entry name" value="Winged helix' DNA-binding domain"/>
    <property type="match status" value="1"/>
</dbReference>
<proteinExistence type="predicted"/>
<feature type="region of interest" description="Disordered" evidence="1">
    <location>
        <begin position="28"/>
        <end position="65"/>
    </location>
</feature>
<evidence type="ECO:0000313" key="3">
    <source>
        <dbReference type="Proteomes" id="UP001430455"/>
    </source>
</evidence>
<keyword evidence="3" id="KW-1185">Reference proteome</keyword>
<dbReference type="Pfam" id="PF13412">
    <property type="entry name" value="HTH_24"/>
    <property type="match status" value="1"/>
</dbReference>
<sequence>MAEDNPDASIESIAKKVPSVTPKLIEQVLEKYGDPASSETGSPSSDVSKPTAADDYPTESDLSESQRKVLHAIYQNPEASQRELAEDIGVSAATVSNRANSIRGFDWSDRKAFVEAVLDIETASPEQNAKSMFDRNSENSLVFHELEERVSALEEQRENRNGQQEQETTFSDTELVHKMVHACIQYEEISDDEERRILALFIE</sequence>
<evidence type="ECO:0000313" key="2">
    <source>
        <dbReference type="EMBL" id="MBX0297778.1"/>
    </source>
</evidence>
<feature type="compositionally biased region" description="Polar residues" evidence="1">
    <location>
        <begin position="37"/>
        <end position="48"/>
    </location>
</feature>
<gene>
    <name evidence="2" type="ORF">EGH23_23190</name>
</gene>
<comment type="caution">
    <text evidence="2">The sequence shown here is derived from an EMBL/GenBank/DDBJ whole genome shotgun (WGS) entry which is preliminary data.</text>
</comment>
<dbReference type="EMBL" id="RKLT01000027">
    <property type="protein sequence ID" value="MBX0297778.1"/>
    <property type="molecule type" value="Genomic_DNA"/>
</dbReference>
<accession>A0AAW4PJF2</accession>
<dbReference type="Gene3D" id="1.10.10.10">
    <property type="entry name" value="Winged helix-like DNA-binding domain superfamily/Winged helix DNA-binding domain"/>
    <property type="match status" value="1"/>
</dbReference>
<organism evidence="2 3">
    <name type="scientific">Haloarcula nitratireducens</name>
    <dbReference type="NCBI Taxonomy" id="2487749"/>
    <lineage>
        <taxon>Archaea</taxon>
        <taxon>Methanobacteriati</taxon>
        <taxon>Methanobacteriota</taxon>
        <taxon>Stenosarchaea group</taxon>
        <taxon>Halobacteria</taxon>
        <taxon>Halobacteriales</taxon>
        <taxon>Haloarculaceae</taxon>
        <taxon>Haloarcula</taxon>
    </lineage>
</organism>
<dbReference type="Proteomes" id="UP001430455">
    <property type="component" value="Unassembled WGS sequence"/>
</dbReference>
<dbReference type="InterPro" id="IPR036388">
    <property type="entry name" value="WH-like_DNA-bd_sf"/>
</dbReference>
<evidence type="ECO:0000256" key="1">
    <source>
        <dbReference type="SAM" id="MobiDB-lite"/>
    </source>
</evidence>
<protein>
    <submittedName>
        <fullName evidence="2">Winged helix-turn-helix transcriptional regulator</fullName>
    </submittedName>
</protein>